<dbReference type="AlphaFoldDB" id="A0A164QEU7"/>
<name>A0A164QEU7_9AGAM</name>
<evidence type="ECO:0000256" key="1">
    <source>
        <dbReference type="SAM" id="MobiDB-lite"/>
    </source>
</evidence>
<feature type="compositionally biased region" description="Basic and acidic residues" evidence="1">
    <location>
        <begin position="140"/>
        <end position="151"/>
    </location>
</feature>
<sequence>MHEVHNSSTRAASRTDDLSHETPWKSETYDVYPNTNVVKKWLGCLFDSTSVLVLYHWSRKRHTNPQAQHPESYISDPRLTLVSDPSFALTLILIVERSMPHLLSLTLNLNQFSSSSQVVPALILKDRYPLRATRTDKFAQEEETRYSMTERDGEDDSPSSTHRRRFFGICIDTFNRRLKTCGSIDDLAVLGSSETTRNVSHV</sequence>
<feature type="compositionally biased region" description="Polar residues" evidence="1">
    <location>
        <begin position="1"/>
        <end position="12"/>
    </location>
</feature>
<feature type="region of interest" description="Disordered" evidence="1">
    <location>
        <begin position="1"/>
        <end position="20"/>
    </location>
</feature>
<gene>
    <name evidence="2" type="ORF">SISNIDRAFT_469115</name>
</gene>
<keyword evidence="3" id="KW-1185">Reference proteome</keyword>
<proteinExistence type="predicted"/>
<reference evidence="2 3" key="1">
    <citation type="journal article" date="2016" name="Mol. Biol. Evol.">
        <title>Comparative Genomics of Early-Diverging Mushroom-Forming Fungi Provides Insights into the Origins of Lignocellulose Decay Capabilities.</title>
        <authorList>
            <person name="Nagy L.G."/>
            <person name="Riley R."/>
            <person name="Tritt A."/>
            <person name="Adam C."/>
            <person name="Daum C."/>
            <person name="Floudas D."/>
            <person name="Sun H."/>
            <person name="Yadav J.S."/>
            <person name="Pangilinan J."/>
            <person name="Larsson K.H."/>
            <person name="Matsuura K."/>
            <person name="Barry K."/>
            <person name="Labutti K."/>
            <person name="Kuo R."/>
            <person name="Ohm R.A."/>
            <person name="Bhattacharya S.S."/>
            <person name="Shirouzu T."/>
            <person name="Yoshinaga Y."/>
            <person name="Martin F.M."/>
            <person name="Grigoriev I.V."/>
            <person name="Hibbett D.S."/>
        </authorList>
    </citation>
    <scope>NUCLEOTIDE SEQUENCE [LARGE SCALE GENOMIC DNA]</scope>
    <source>
        <strain evidence="2 3">HHB9708</strain>
    </source>
</reference>
<feature type="region of interest" description="Disordered" evidence="1">
    <location>
        <begin position="140"/>
        <end position="160"/>
    </location>
</feature>
<organism evidence="2 3">
    <name type="scientific">Sistotremastrum niveocremeum HHB9708</name>
    <dbReference type="NCBI Taxonomy" id="1314777"/>
    <lineage>
        <taxon>Eukaryota</taxon>
        <taxon>Fungi</taxon>
        <taxon>Dikarya</taxon>
        <taxon>Basidiomycota</taxon>
        <taxon>Agaricomycotina</taxon>
        <taxon>Agaricomycetes</taxon>
        <taxon>Sistotremastrales</taxon>
        <taxon>Sistotremastraceae</taxon>
        <taxon>Sertulicium</taxon>
        <taxon>Sertulicium niveocremeum</taxon>
    </lineage>
</organism>
<accession>A0A164QEU7</accession>
<dbReference type="Proteomes" id="UP000076722">
    <property type="component" value="Unassembled WGS sequence"/>
</dbReference>
<dbReference type="EMBL" id="KV419426">
    <property type="protein sequence ID" value="KZS89593.1"/>
    <property type="molecule type" value="Genomic_DNA"/>
</dbReference>
<evidence type="ECO:0000313" key="3">
    <source>
        <dbReference type="Proteomes" id="UP000076722"/>
    </source>
</evidence>
<protein>
    <submittedName>
        <fullName evidence="2">Uncharacterized protein</fullName>
    </submittedName>
</protein>
<evidence type="ECO:0000313" key="2">
    <source>
        <dbReference type="EMBL" id="KZS89593.1"/>
    </source>
</evidence>